<evidence type="ECO:0000313" key="5">
    <source>
        <dbReference type="EMBL" id="QES88812.1"/>
    </source>
</evidence>
<dbReference type="PANTHER" id="PTHR43320:SF2">
    <property type="entry name" value="2-DEHYDRO-3-DEOXYGLUCONOKINASE_2-DEHYDRO-3-DEOXYGALACTONOKINASE"/>
    <property type="match status" value="1"/>
</dbReference>
<dbReference type="InterPro" id="IPR052700">
    <property type="entry name" value="Carb_kinase_PfkB-like"/>
</dbReference>
<keyword evidence="6" id="KW-1185">Reference proteome</keyword>
<evidence type="ECO:0000259" key="4">
    <source>
        <dbReference type="Pfam" id="PF00294"/>
    </source>
</evidence>
<accession>A0A5P2G4R6</accession>
<dbReference type="OrthoDB" id="9813569at2"/>
<protein>
    <submittedName>
        <fullName evidence="5">Sugar kinase</fullName>
    </submittedName>
</protein>
<dbReference type="EMBL" id="CP044016">
    <property type="protein sequence ID" value="QES88812.1"/>
    <property type="molecule type" value="Genomic_DNA"/>
</dbReference>
<evidence type="ECO:0000256" key="2">
    <source>
        <dbReference type="ARBA" id="ARBA00022679"/>
    </source>
</evidence>
<sequence>MKKNKVLSFGELLLRIGLDAEGEWLESNTLPFYLGGAELNVATALALWDIPSAYLSVIPDNEMSHQIIKDLKKKKIDTSRMILDGERLGIYYLAKGKDLKNSGVIYDRANSSYANMQRNRIDWEKIFEDVSWFHFSAICPALNQNVADICLEAVKFASQKDIFISLDLNYRSKLWKYGKDPKEVMPKLAEYCNLIMGNIWAANQMLGTRLDDIFSNKNIYTQEQLLQQSAYTSKEIIDTFQKCTIIANTFRFDNKDGIHYYSSLYSKNELKVSANWEKEEVYNRVGSGDCFMAGLIYGYYNNLSEDDILAFATAAAVDKLDISGDATTSTVAQIKSKILNK</sequence>
<evidence type="ECO:0000256" key="1">
    <source>
        <dbReference type="ARBA" id="ARBA00010688"/>
    </source>
</evidence>
<reference evidence="5 6" key="1">
    <citation type="submission" date="2019-09" db="EMBL/GenBank/DDBJ databases">
        <title>Complete genome sequence of Arachidicoccus sp. B3-10 isolated from apple orchard soil.</title>
        <authorList>
            <person name="Kim H.S."/>
            <person name="Han K.-I."/>
            <person name="Suh M.K."/>
            <person name="Lee K.C."/>
            <person name="Eom M.K."/>
            <person name="Kim J.-S."/>
            <person name="Kang S.W."/>
            <person name="Sin Y."/>
            <person name="Lee J.-S."/>
        </authorList>
    </citation>
    <scope>NUCLEOTIDE SEQUENCE [LARGE SCALE GENOMIC DNA]</scope>
    <source>
        <strain evidence="5 6">B3-10</strain>
    </source>
</reference>
<dbReference type="Pfam" id="PF00294">
    <property type="entry name" value="PfkB"/>
    <property type="match status" value="1"/>
</dbReference>
<keyword evidence="3 5" id="KW-0418">Kinase</keyword>
<dbReference type="CDD" id="cd01166">
    <property type="entry name" value="KdgK"/>
    <property type="match status" value="1"/>
</dbReference>
<keyword evidence="2" id="KW-0808">Transferase</keyword>
<dbReference type="AlphaFoldDB" id="A0A5P2G4R6"/>
<dbReference type="InterPro" id="IPR029056">
    <property type="entry name" value="Ribokinase-like"/>
</dbReference>
<dbReference type="Proteomes" id="UP000292424">
    <property type="component" value="Chromosome"/>
</dbReference>
<name>A0A5P2G4R6_9BACT</name>
<organism evidence="5 6">
    <name type="scientific">Rhizosphaericola mali</name>
    <dbReference type="NCBI Taxonomy" id="2545455"/>
    <lineage>
        <taxon>Bacteria</taxon>
        <taxon>Pseudomonadati</taxon>
        <taxon>Bacteroidota</taxon>
        <taxon>Chitinophagia</taxon>
        <taxon>Chitinophagales</taxon>
        <taxon>Chitinophagaceae</taxon>
        <taxon>Rhizosphaericola</taxon>
    </lineage>
</organism>
<dbReference type="Gene3D" id="3.40.1190.20">
    <property type="match status" value="1"/>
</dbReference>
<dbReference type="RefSeq" id="WP_131329760.1">
    <property type="nucleotide sequence ID" value="NZ_CP044016.1"/>
</dbReference>
<dbReference type="PANTHER" id="PTHR43320">
    <property type="entry name" value="SUGAR KINASE"/>
    <property type="match status" value="1"/>
</dbReference>
<dbReference type="SUPFAM" id="SSF53613">
    <property type="entry name" value="Ribokinase-like"/>
    <property type="match status" value="1"/>
</dbReference>
<comment type="similarity">
    <text evidence="1">Belongs to the carbohydrate kinase PfkB family.</text>
</comment>
<evidence type="ECO:0000313" key="6">
    <source>
        <dbReference type="Proteomes" id="UP000292424"/>
    </source>
</evidence>
<feature type="domain" description="Carbohydrate kinase PfkB" evidence="4">
    <location>
        <begin position="4"/>
        <end position="316"/>
    </location>
</feature>
<proteinExistence type="inferred from homology"/>
<gene>
    <name evidence="5" type="ORF">E0W69_009150</name>
</gene>
<dbReference type="InterPro" id="IPR011611">
    <property type="entry name" value="PfkB_dom"/>
</dbReference>
<dbReference type="KEGG" id="arac:E0W69_009150"/>
<evidence type="ECO:0000256" key="3">
    <source>
        <dbReference type="ARBA" id="ARBA00022777"/>
    </source>
</evidence>
<dbReference type="GO" id="GO:0016301">
    <property type="term" value="F:kinase activity"/>
    <property type="evidence" value="ECO:0007669"/>
    <property type="project" value="UniProtKB-KW"/>
</dbReference>